<feature type="binding site" evidence="9">
    <location>
        <position position="17"/>
    </location>
    <ligand>
        <name>ATP</name>
        <dbReference type="ChEBI" id="CHEBI:30616"/>
    </ligand>
</feature>
<keyword evidence="6 9" id="KW-0418">Kinase</keyword>
<feature type="binding site" evidence="9">
    <location>
        <begin position="292"/>
        <end position="294"/>
    </location>
    <ligand>
        <name>ATP</name>
        <dbReference type="ChEBI" id="CHEBI:30616"/>
    </ligand>
</feature>
<evidence type="ECO:0000256" key="1">
    <source>
        <dbReference type="ARBA" id="ARBA00008748"/>
    </source>
</evidence>
<feature type="binding site" evidence="9">
    <location>
        <begin position="218"/>
        <end position="222"/>
    </location>
    <ligand>
        <name>ATP</name>
        <dbReference type="ChEBI" id="CHEBI:30616"/>
    </ligand>
</feature>
<feature type="binding site" evidence="9">
    <location>
        <position position="10"/>
    </location>
    <ligand>
        <name>Mg(2+)</name>
        <dbReference type="ChEBI" id="CHEBI:18420"/>
    </ligand>
</feature>
<keyword evidence="12" id="KW-1185">Reference proteome</keyword>
<evidence type="ECO:0000256" key="6">
    <source>
        <dbReference type="ARBA" id="ARBA00022777"/>
    </source>
</evidence>
<keyword evidence="3 9" id="KW-0808">Transferase</keyword>
<keyword evidence="8 9" id="KW-0460">Magnesium</keyword>
<comment type="caution">
    <text evidence="11">The sequence shown here is derived from an EMBL/GenBank/DDBJ whole genome shotgun (WGS) entry which is preliminary data.</text>
</comment>
<reference evidence="11 12" key="1">
    <citation type="submission" date="2020-08" db="EMBL/GenBank/DDBJ databases">
        <title>Novel species isolated from subtropical streams in China.</title>
        <authorList>
            <person name="Lu H."/>
        </authorList>
    </citation>
    <scope>NUCLEOTIDE SEQUENCE [LARGE SCALE GENOMIC DNA]</scope>
    <source>
        <strain evidence="11 12">NL8W</strain>
    </source>
</reference>
<dbReference type="Pfam" id="PF00871">
    <property type="entry name" value="Acetate_kinase"/>
    <property type="match status" value="1"/>
</dbReference>
<evidence type="ECO:0000256" key="8">
    <source>
        <dbReference type="ARBA" id="ARBA00022842"/>
    </source>
</evidence>
<name>A0ABR6ZDZ9_9BURK</name>
<dbReference type="InterPro" id="IPR004372">
    <property type="entry name" value="Ac/propionate_kinase"/>
</dbReference>
<dbReference type="PROSITE" id="PS01076">
    <property type="entry name" value="ACETATE_KINASE_2"/>
    <property type="match status" value="1"/>
</dbReference>
<comment type="subcellular location">
    <subcellularLocation>
        <location evidence="9">Cytoplasm</location>
    </subcellularLocation>
</comment>
<dbReference type="PIRSF" id="PIRSF000722">
    <property type="entry name" value="Acetate_prop_kin"/>
    <property type="match status" value="1"/>
</dbReference>
<evidence type="ECO:0000256" key="7">
    <source>
        <dbReference type="ARBA" id="ARBA00022840"/>
    </source>
</evidence>
<keyword evidence="7 9" id="KW-0067">ATP-binding</keyword>
<dbReference type="PANTHER" id="PTHR21060">
    <property type="entry name" value="ACETATE KINASE"/>
    <property type="match status" value="1"/>
</dbReference>
<dbReference type="Proteomes" id="UP000646911">
    <property type="component" value="Unassembled WGS sequence"/>
</dbReference>
<dbReference type="HAMAP" id="MF_00020">
    <property type="entry name" value="Acetate_kinase"/>
    <property type="match status" value="1"/>
</dbReference>
<feature type="binding site" evidence="9">
    <location>
        <position position="392"/>
    </location>
    <ligand>
        <name>Mg(2+)</name>
        <dbReference type="ChEBI" id="CHEBI:18420"/>
    </ligand>
</feature>
<dbReference type="NCBIfam" id="TIGR00016">
    <property type="entry name" value="ackA"/>
    <property type="match status" value="1"/>
</dbReference>
<dbReference type="EC" id="2.7.2.1" evidence="9"/>
<feature type="site" description="Transition state stabilizer" evidence="9">
    <location>
        <position position="251"/>
    </location>
</feature>
<comment type="subunit">
    <text evidence="9">Homodimer.</text>
</comment>
<keyword evidence="4 9" id="KW-0479">Metal-binding</keyword>
<dbReference type="PROSITE" id="PS01075">
    <property type="entry name" value="ACETATE_KINASE_1"/>
    <property type="match status" value="1"/>
</dbReference>
<keyword evidence="5 9" id="KW-0547">Nucleotide-binding</keyword>
<feature type="binding site" evidence="9">
    <location>
        <begin position="337"/>
        <end position="341"/>
    </location>
    <ligand>
        <name>ATP</name>
        <dbReference type="ChEBI" id="CHEBI:30616"/>
    </ligand>
</feature>
<dbReference type="SUPFAM" id="SSF53067">
    <property type="entry name" value="Actin-like ATPase domain"/>
    <property type="match status" value="2"/>
</dbReference>
<evidence type="ECO:0000313" key="11">
    <source>
        <dbReference type="EMBL" id="MBC3909864.1"/>
    </source>
</evidence>
<evidence type="ECO:0000256" key="10">
    <source>
        <dbReference type="RuleBase" id="RU003835"/>
    </source>
</evidence>
<dbReference type="InterPro" id="IPR000890">
    <property type="entry name" value="Aliphatic_acid_kin_short-chain"/>
</dbReference>
<evidence type="ECO:0000256" key="3">
    <source>
        <dbReference type="ARBA" id="ARBA00022679"/>
    </source>
</evidence>
<dbReference type="PANTHER" id="PTHR21060:SF21">
    <property type="entry name" value="ACETATE KINASE"/>
    <property type="match status" value="1"/>
</dbReference>
<keyword evidence="2 9" id="KW-0963">Cytoplasm</keyword>
<dbReference type="PRINTS" id="PR00471">
    <property type="entry name" value="ACETATEKNASE"/>
</dbReference>
<evidence type="ECO:0000256" key="5">
    <source>
        <dbReference type="ARBA" id="ARBA00022741"/>
    </source>
</evidence>
<accession>A0ABR6ZDZ9</accession>
<dbReference type="GO" id="GO:0008776">
    <property type="term" value="F:acetate kinase activity"/>
    <property type="evidence" value="ECO:0007669"/>
    <property type="project" value="UniProtKB-EC"/>
</dbReference>
<comment type="function">
    <text evidence="9">Catalyzes the formation of acetyl phosphate from acetate and ATP. Can also catalyze the reverse reaction.</text>
</comment>
<dbReference type="EMBL" id="JACOFX010000012">
    <property type="protein sequence ID" value="MBC3909864.1"/>
    <property type="molecule type" value="Genomic_DNA"/>
</dbReference>
<organism evidence="11 12">
    <name type="scientific">Undibacterium umbellatum</name>
    <dbReference type="NCBI Taxonomy" id="2762300"/>
    <lineage>
        <taxon>Bacteria</taxon>
        <taxon>Pseudomonadati</taxon>
        <taxon>Pseudomonadota</taxon>
        <taxon>Betaproteobacteria</taxon>
        <taxon>Burkholderiales</taxon>
        <taxon>Oxalobacteraceae</taxon>
        <taxon>Undibacterium</taxon>
    </lineage>
</organism>
<evidence type="ECO:0000256" key="2">
    <source>
        <dbReference type="ARBA" id="ARBA00022490"/>
    </source>
</evidence>
<protein>
    <recommendedName>
        <fullName evidence="9">Acetate kinase</fullName>
        <ecNumber evidence="9">2.7.2.1</ecNumber>
    </recommendedName>
    <alternativeName>
        <fullName evidence="9">Acetokinase</fullName>
    </alternativeName>
</protein>
<comment type="similarity">
    <text evidence="1 9 10">Belongs to the acetokinase family.</text>
</comment>
<feature type="binding site" evidence="9">
    <location>
        <position position="100"/>
    </location>
    <ligand>
        <name>substrate</name>
    </ligand>
</feature>
<dbReference type="RefSeq" id="WP_186955376.1">
    <property type="nucleotide sequence ID" value="NZ_JACOFX010000012.1"/>
</dbReference>
<evidence type="ECO:0000313" key="12">
    <source>
        <dbReference type="Proteomes" id="UP000646911"/>
    </source>
</evidence>
<feature type="active site" description="Proton donor/acceptor" evidence="9">
    <location>
        <position position="157"/>
    </location>
</feature>
<comment type="cofactor">
    <cofactor evidence="9">
        <name>Mg(2+)</name>
        <dbReference type="ChEBI" id="CHEBI:18420"/>
    </cofactor>
    <cofactor evidence="9">
        <name>Mn(2+)</name>
        <dbReference type="ChEBI" id="CHEBI:29035"/>
    </cofactor>
    <text evidence="9">Mg(2+). Can also accept Mn(2+).</text>
</comment>
<comment type="catalytic activity">
    <reaction evidence="9">
        <text>acetate + ATP = acetyl phosphate + ADP</text>
        <dbReference type="Rhea" id="RHEA:11352"/>
        <dbReference type="ChEBI" id="CHEBI:22191"/>
        <dbReference type="ChEBI" id="CHEBI:30089"/>
        <dbReference type="ChEBI" id="CHEBI:30616"/>
        <dbReference type="ChEBI" id="CHEBI:456216"/>
        <dbReference type="EC" id="2.7.2.1"/>
    </reaction>
</comment>
<dbReference type="InterPro" id="IPR023865">
    <property type="entry name" value="Aliphatic_acid_kinase_CS"/>
</dbReference>
<evidence type="ECO:0000256" key="9">
    <source>
        <dbReference type="HAMAP-Rule" id="MF_00020"/>
    </source>
</evidence>
<gene>
    <name evidence="9" type="primary">ackA</name>
    <name evidence="11" type="ORF">H8L47_20050</name>
</gene>
<feature type="site" description="Transition state stabilizer" evidence="9">
    <location>
        <position position="188"/>
    </location>
</feature>
<comment type="pathway">
    <text evidence="9">Metabolic intermediate biosynthesis; acetyl-CoA biosynthesis; acetyl-CoA from acetate: step 1/2.</text>
</comment>
<dbReference type="InterPro" id="IPR043129">
    <property type="entry name" value="ATPase_NBD"/>
</dbReference>
<evidence type="ECO:0000256" key="4">
    <source>
        <dbReference type="ARBA" id="ARBA00022723"/>
    </source>
</evidence>
<proteinExistence type="inferred from homology"/>
<dbReference type="Gene3D" id="3.30.420.40">
    <property type="match status" value="2"/>
</dbReference>
<sequence length="408" mass="43036">MKQAVILAVNSGSSSIKFALYPIAEAGVTSSNLTGVVEGLQPGGKPVIQVRAGAEARELTLDEAAIKAAGGDQFAAALKALHGLLMSHGAGMQITAVSHRIVHGGERFSSSIIIDDEALAYLHTLDTLAPLHQPHNLEGVTAFRRAYPGIPQIACFDTGFHADMPPCETTLALPQSLRATGIRRYGFHGLSYRYVASHLAQQSARAFDPAAGRVIMLHLGNGASACAMKNGKSVASSMGFSALDGLMMGTRCGALDPGVLLHLMQQGWDEKRIETTLYKESGLLGVSGISADMRTLRASPDPLASFAIDLFTYRVIRECGALSACLSGLDVLVFTGGIGEHDAVLRQQVAEGLAYLGVQVDAGKNKAARGDDIMAIHTPSSSVEVWVVPTDEGRIAAMDAQQLLHIKQ</sequence>